<dbReference type="PROSITE" id="PS51898">
    <property type="entry name" value="TYR_RECOMBINASE"/>
    <property type="match status" value="1"/>
</dbReference>
<dbReference type="InterPro" id="IPR011010">
    <property type="entry name" value="DNA_brk_join_enz"/>
</dbReference>
<dbReference type="GO" id="GO:0015074">
    <property type="term" value="P:DNA integration"/>
    <property type="evidence" value="ECO:0007669"/>
    <property type="project" value="InterPro"/>
</dbReference>
<reference evidence="3 4" key="1">
    <citation type="submission" date="2018-07" db="EMBL/GenBank/DDBJ databases">
        <title>Genomic Encyclopedia of Type Strains, Phase III (KMG-III): the genomes of soil and plant-associated and newly described type strains.</title>
        <authorList>
            <person name="Whitman W."/>
        </authorList>
    </citation>
    <scope>NUCLEOTIDE SEQUENCE [LARGE SCALE GENOMIC DNA]</scope>
    <source>
        <strain evidence="3 4">CECT 7731</strain>
    </source>
</reference>
<dbReference type="Gene3D" id="1.10.443.10">
    <property type="entry name" value="Intergrase catalytic core"/>
    <property type="match status" value="1"/>
</dbReference>
<dbReference type="SUPFAM" id="SSF56349">
    <property type="entry name" value="DNA breaking-rejoining enzymes"/>
    <property type="match status" value="1"/>
</dbReference>
<dbReference type="Proteomes" id="UP000253506">
    <property type="component" value="Unassembled WGS sequence"/>
</dbReference>
<evidence type="ECO:0000313" key="3">
    <source>
        <dbReference type="EMBL" id="RCX07150.1"/>
    </source>
</evidence>
<dbReference type="EMBL" id="QPJQ01000006">
    <property type="protein sequence ID" value="RCX07150.1"/>
    <property type="molecule type" value="Genomic_DNA"/>
</dbReference>
<gene>
    <name evidence="3" type="ORF">DFP77_10617</name>
</gene>
<evidence type="ECO:0000259" key="2">
    <source>
        <dbReference type="PROSITE" id="PS51898"/>
    </source>
</evidence>
<dbReference type="OrthoDB" id="6091627at2"/>
<organism evidence="3 4">
    <name type="scientific">Marinomonas foliarum</name>
    <dbReference type="NCBI Taxonomy" id="491950"/>
    <lineage>
        <taxon>Bacteria</taxon>
        <taxon>Pseudomonadati</taxon>
        <taxon>Pseudomonadota</taxon>
        <taxon>Gammaproteobacteria</taxon>
        <taxon>Oceanospirillales</taxon>
        <taxon>Oceanospirillaceae</taxon>
        <taxon>Marinomonas</taxon>
    </lineage>
</organism>
<dbReference type="InterPro" id="IPR013762">
    <property type="entry name" value="Integrase-like_cat_sf"/>
</dbReference>
<proteinExistence type="predicted"/>
<dbReference type="GO" id="GO:0003677">
    <property type="term" value="F:DNA binding"/>
    <property type="evidence" value="ECO:0007669"/>
    <property type="project" value="InterPro"/>
</dbReference>
<name>A0A369ACR6_9GAMM</name>
<keyword evidence="1" id="KW-0233">DNA recombination</keyword>
<evidence type="ECO:0000313" key="4">
    <source>
        <dbReference type="Proteomes" id="UP000253506"/>
    </source>
</evidence>
<dbReference type="InterPro" id="IPR002104">
    <property type="entry name" value="Integrase_catalytic"/>
</dbReference>
<sequence length="1756" mass="200208">MTINPLLRRALKNCESEFANIKLQRIGREFLSFYLISSGSADADIILDKASILNDTDFEATLEEARKLCKGKISQLPVLSFLSLDVKKLPNDIDHVVLHKLQASIFYALVSSEANFTFVTVAEAADNIRLILSQRVNSAKIKEIAKELSVVKTLEYLCNEITGQYTVSQAYLKMVRDGWNLCSNYKENTALVDKTRIRARRPDSGVKGVVTVAPFPFTGNDLDIEDTPDVEIVDLDSEAISPVVKAERDLFRNQILSAKEQFGLTFVTYRLTPRELDKAIQWINYAQPTASSALGFLTILTTLKLHEVLGLHLALAESDADAFKQSDSCYGIIDLASARYWRKGLDIADRYEPNSEDQKWLLPHTDWLALPIPNQFLHLLRAFFAGYQAGLIEQVLPDDVSQKANDLLTQACREIVCLGDLNRRLTHKTLRYLLYGCVASKYGRHRAALIFANNEFGLSTWHYYMSDTTHHSQLSFIKTCIESLGFGFDHQVDLSKDNFVIGSKLSINKAIFSERLAERVESLNASLRSVGASRSLDALREIYNQLVSYTVLMFSAVTSHRRNKSMFIEHYCWNEDYTSVLIADKIHFGESATRIIPVPELMTRQVQNTLGWIEQIFKRVKLLDKKIAILLKSSIHRDSKAPFLGLWQDNGTFAEASTAQVEVFMGEGWSLPQNAIRQLSYQMLFSYEDATPFLDHQMGHISTDMHSFQKTSLMQYGGSEVEIHRNSISRCLDELGFSLLARTSFSHSKMYNNGQFVPTSIQKKSRNQSKSAETKIQSDLRSLLDEAIKTNQDFYELLSEKYRDDPYLHEQTLILLKALKLSDGEQTIINSDELHSALGRYLKKSPVASTVLPYGVMFSERNYTQIHSTFCDFAQALITHPKQVSSETLGNILLFFMILDGTGDLSAEMLRRSVTISSVKYSNGYLTAKINEKLVFFGGLSALFLAMLIKRGEFNNVILNPQTLELFMNGNCPEVNVDKSIASGYAKLSALFRQVHDKEMTFSKLYQLIDLAPRRSETGALYGLRQGTLRVKGLSEHTLLRLLDRKHRYIIPSSGEAKLSAIAERSFFKAKPRSNDYFKTFMADFRNKFVRYPGTSKEKITRFWQELISFEKAKNLSDLVKGSQDLPEITVLVLTWLYEISGRKGQRYGGLATSSIQTYFSKVVPRLFEFAANQSLTTFDYEDFSDLYQDIIDAGDIENRADRAKILARFHSVIQEYFGVVKFDFRDLDVEENEESLTGRIIMPWEYEQALSLLLSDKDMNAEEQSTNAAILILCCRLGLRREEIRRLKLRDFSVEEQVLYVRTHRISKDTVRVKSKSGNRRIPYSLFLNEQEIEILYTCIEKVKGQKSQSVPLFFDLTNPKEIRHMDSHFSRVIEALKLVTGDPEMRLHDGRHTCISFIATALILNDKQRDPIAKVVKAWIGSKLISEFQRRFCEATVATPTTHHALLPALALMIGHSSATTTLSSYIHLMDYWRWLAVEENFKSVKKLDGVLARLIRVPRKRFIELKSEQGLSASYVVLKKTQKESLPVGGAYQIESFDRKPELSPRDKNSIATQILQIQRIEKALRYLEDAERQSNEAPDAPPIKPSDHHYELTQHHVDTVRSAYQAILTNDVSYRAYEISSNEEGVDFIGQSRLYEARNYVKDADFYQLLIHLIQCKQESSGAFTALMQLWQQAWYDAKKKMFIPTFQMQEASAAFIACQLRIKLATRKMNRRVGGAVFESRAVEQLTMKGEIVSIPQFSHAMFLLKLLEKH</sequence>
<dbReference type="RefSeq" id="WP_114411084.1">
    <property type="nucleotide sequence ID" value="NZ_QPJQ01000006.1"/>
</dbReference>
<feature type="domain" description="Tyr recombinase" evidence="2">
    <location>
        <begin position="1236"/>
        <end position="1482"/>
    </location>
</feature>
<comment type="caution">
    <text evidence="3">The sequence shown here is derived from an EMBL/GenBank/DDBJ whole genome shotgun (WGS) entry which is preliminary data.</text>
</comment>
<protein>
    <submittedName>
        <fullName evidence="3">Phage integrase family protein</fullName>
    </submittedName>
</protein>
<evidence type="ECO:0000256" key="1">
    <source>
        <dbReference type="ARBA" id="ARBA00023172"/>
    </source>
</evidence>
<dbReference type="GO" id="GO:0006310">
    <property type="term" value="P:DNA recombination"/>
    <property type="evidence" value="ECO:0007669"/>
    <property type="project" value="UniProtKB-KW"/>
</dbReference>
<accession>A0A369ACR6</accession>